<dbReference type="Proteomes" id="UP001063350">
    <property type="component" value="Chromosome"/>
</dbReference>
<dbReference type="Gene3D" id="3.30.160.170">
    <property type="entry name" value="FlaG-like"/>
    <property type="match status" value="1"/>
</dbReference>
<gene>
    <name evidence="2" type="ORF">GF1_08690</name>
</gene>
<dbReference type="PANTHER" id="PTHR37166">
    <property type="entry name" value="PROTEIN FLAG"/>
    <property type="match status" value="1"/>
</dbReference>
<dbReference type="Pfam" id="PF03646">
    <property type="entry name" value="FlaG"/>
    <property type="match status" value="1"/>
</dbReference>
<dbReference type="EMBL" id="AP024233">
    <property type="protein sequence ID" value="BCO08493.1"/>
    <property type="molecule type" value="Genomic_DNA"/>
</dbReference>
<evidence type="ECO:0000313" key="2">
    <source>
        <dbReference type="EMBL" id="BCO08493.1"/>
    </source>
</evidence>
<sequence>MNIDSITMTSASPPRTQEPAEQITRQRQQEKVNKPAEPGNQKQNMIQPEELLDQIKSITEGGAYSVRFEKDNDINALIVKVVDQETNEIIRQIPPEEMVNLSKHLQELRGNIVDTVS</sequence>
<dbReference type="AlphaFoldDB" id="A0A915TZ71"/>
<reference evidence="2" key="1">
    <citation type="submission" date="2020-12" db="EMBL/GenBank/DDBJ databases">
        <title>Desulfobium dissulfuricans gen. nov., sp. nov., a novel mesophilic, sulfate-reducing bacterium isolated from a deep-sea hydrothermal vent.</title>
        <authorList>
            <person name="Hashimoto Y."/>
            <person name="Tame A."/>
            <person name="Sawayama S."/>
            <person name="Miyazaki J."/>
            <person name="Takai K."/>
            <person name="Nakagawa S."/>
        </authorList>
    </citation>
    <scope>NUCLEOTIDE SEQUENCE</scope>
    <source>
        <strain evidence="2">GF1</strain>
    </source>
</reference>
<protein>
    <recommendedName>
        <fullName evidence="4">Flagellar protein FlaG</fullName>
    </recommendedName>
</protein>
<keyword evidence="3" id="KW-1185">Reference proteome</keyword>
<evidence type="ECO:0008006" key="4">
    <source>
        <dbReference type="Google" id="ProtNLM"/>
    </source>
</evidence>
<feature type="compositionally biased region" description="Polar residues" evidence="1">
    <location>
        <begin position="1"/>
        <end position="15"/>
    </location>
</feature>
<dbReference type="InterPro" id="IPR005186">
    <property type="entry name" value="FlaG"/>
</dbReference>
<accession>A0A915TZ71</accession>
<evidence type="ECO:0000256" key="1">
    <source>
        <dbReference type="SAM" id="MobiDB-lite"/>
    </source>
</evidence>
<dbReference type="RefSeq" id="WP_267928400.1">
    <property type="nucleotide sequence ID" value="NZ_AP024233.1"/>
</dbReference>
<proteinExistence type="predicted"/>
<dbReference type="KEGG" id="ddu:GF1_08690"/>
<feature type="region of interest" description="Disordered" evidence="1">
    <location>
        <begin position="1"/>
        <end position="48"/>
    </location>
</feature>
<dbReference type="SUPFAM" id="SSF160214">
    <property type="entry name" value="FlaG-like"/>
    <property type="match status" value="1"/>
</dbReference>
<evidence type="ECO:0000313" key="3">
    <source>
        <dbReference type="Proteomes" id="UP001063350"/>
    </source>
</evidence>
<name>A0A915TZ71_9BACT</name>
<organism evidence="2 3">
    <name type="scientific">Desulfolithobacter dissulfuricans</name>
    <dbReference type="NCBI Taxonomy" id="2795293"/>
    <lineage>
        <taxon>Bacteria</taxon>
        <taxon>Pseudomonadati</taxon>
        <taxon>Thermodesulfobacteriota</taxon>
        <taxon>Desulfobulbia</taxon>
        <taxon>Desulfobulbales</taxon>
        <taxon>Desulfobulbaceae</taxon>
        <taxon>Desulfolithobacter</taxon>
    </lineage>
</organism>
<dbReference type="InterPro" id="IPR035924">
    <property type="entry name" value="FlaG-like_sf"/>
</dbReference>
<dbReference type="PANTHER" id="PTHR37166:SF1">
    <property type="entry name" value="PROTEIN FLAG"/>
    <property type="match status" value="1"/>
</dbReference>